<dbReference type="PANTHER" id="PTHR44085:SF2">
    <property type="entry name" value="SEPIAPTERIN REDUCTASE"/>
    <property type="match status" value="1"/>
</dbReference>
<keyword evidence="3" id="KW-0963">Cytoplasm</keyword>
<evidence type="ECO:0000256" key="5">
    <source>
        <dbReference type="ARBA" id="ARBA00023002"/>
    </source>
</evidence>
<keyword evidence="5" id="KW-0560">Oxidoreductase</keyword>
<dbReference type="Proteomes" id="UP000600247">
    <property type="component" value="Unassembled WGS sequence"/>
</dbReference>
<dbReference type="SUPFAM" id="SSF51735">
    <property type="entry name" value="NAD(P)-binding Rossmann-fold domains"/>
    <property type="match status" value="1"/>
</dbReference>
<dbReference type="EMBL" id="BMHY01000004">
    <property type="protein sequence ID" value="GGG68649.1"/>
    <property type="molecule type" value="Genomic_DNA"/>
</dbReference>
<keyword evidence="4" id="KW-0521">NADP</keyword>
<evidence type="ECO:0000256" key="4">
    <source>
        <dbReference type="ARBA" id="ARBA00022857"/>
    </source>
</evidence>
<evidence type="ECO:0000313" key="7">
    <source>
        <dbReference type="Proteomes" id="UP000600247"/>
    </source>
</evidence>
<dbReference type="PRINTS" id="PR00081">
    <property type="entry name" value="GDHRDH"/>
</dbReference>
<dbReference type="InterPro" id="IPR051721">
    <property type="entry name" value="Biopterin_syn/organic_redct"/>
</dbReference>
<dbReference type="RefSeq" id="WP_188889473.1">
    <property type="nucleotide sequence ID" value="NZ_BMHY01000004.1"/>
</dbReference>
<evidence type="ECO:0000256" key="1">
    <source>
        <dbReference type="ARBA" id="ARBA00004496"/>
    </source>
</evidence>
<accession>A0A917H686</accession>
<dbReference type="InterPro" id="IPR036291">
    <property type="entry name" value="NAD(P)-bd_dom_sf"/>
</dbReference>
<proteinExistence type="inferred from homology"/>
<reference evidence="6 7" key="1">
    <citation type="journal article" date="2014" name="Int. J. Syst. Evol. Microbiol.">
        <title>Complete genome sequence of Corynebacterium casei LMG S-19264T (=DSM 44701T), isolated from a smear-ripened cheese.</title>
        <authorList>
            <consortium name="US DOE Joint Genome Institute (JGI-PGF)"/>
            <person name="Walter F."/>
            <person name="Albersmeier A."/>
            <person name="Kalinowski J."/>
            <person name="Ruckert C."/>
        </authorList>
    </citation>
    <scope>NUCLEOTIDE SEQUENCE [LARGE SCALE GENOMIC DNA]</scope>
    <source>
        <strain evidence="6 7">CGMCC 1.15286</strain>
    </source>
</reference>
<evidence type="ECO:0000256" key="3">
    <source>
        <dbReference type="ARBA" id="ARBA00022490"/>
    </source>
</evidence>
<dbReference type="Gene3D" id="3.40.50.720">
    <property type="entry name" value="NAD(P)-binding Rossmann-like Domain"/>
    <property type="match status" value="1"/>
</dbReference>
<name>A0A917H686_9BACL</name>
<sequence length="255" mass="28134">MKYFILTGTSRGIGEALAEQLLDENHHLLCISRTANQQLIEHANAINCRLDYFPFDLSHVNGIDGLIEAVFEVIHSAVPQAEVEAIYLINNAGMLAPVAPIELSSAEQMTENVHINLLAPMIMSSNFIKRTHNMNVDKRIMNISSASAKYLLPSQSCYSTAKSGLDTFSKSVSLEQQGKTYPVKVASVYPGMIDTDMQAQIRSASKENFPFVDQFVQIAEEGKLQTPEYTARKLLDLLFSENFGDTAVVETLGQG</sequence>
<dbReference type="GO" id="GO:0004757">
    <property type="term" value="F:sepiapterin reductase (NADP+) activity"/>
    <property type="evidence" value="ECO:0007669"/>
    <property type="project" value="TreeGrafter"/>
</dbReference>
<dbReference type="InterPro" id="IPR020904">
    <property type="entry name" value="Sc_DH/Rdtase_CS"/>
</dbReference>
<dbReference type="AlphaFoldDB" id="A0A917H686"/>
<dbReference type="PANTHER" id="PTHR44085">
    <property type="entry name" value="SEPIAPTERIN REDUCTASE"/>
    <property type="match status" value="1"/>
</dbReference>
<dbReference type="PROSITE" id="PS00061">
    <property type="entry name" value="ADH_SHORT"/>
    <property type="match status" value="1"/>
</dbReference>
<protein>
    <submittedName>
        <fullName evidence="6">Short-chain dehydrogenase</fullName>
    </submittedName>
</protein>
<comment type="subcellular location">
    <subcellularLocation>
        <location evidence="1">Cytoplasm</location>
    </subcellularLocation>
</comment>
<gene>
    <name evidence="6" type="ORF">GCM10010918_24520</name>
</gene>
<comment type="similarity">
    <text evidence="2">Belongs to the short-chain dehydrogenases/reductases (SDR) family.</text>
</comment>
<dbReference type="GO" id="GO:0005737">
    <property type="term" value="C:cytoplasm"/>
    <property type="evidence" value="ECO:0007669"/>
    <property type="project" value="UniProtKB-SubCell"/>
</dbReference>
<dbReference type="InterPro" id="IPR002347">
    <property type="entry name" value="SDR_fam"/>
</dbReference>
<organism evidence="6 7">
    <name type="scientific">Paenibacillus radicis</name>
    <name type="common">ex Gao et al. 2016</name>
    <dbReference type="NCBI Taxonomy" id="1737354"/>
    <lineage>
        <taxon>Bacteria</taxon>
        <taxon>Bacillati</taxon>
        <taxon>Bacillota</taxon>
        <taxon>Bacilli</taxon>
        <taxon>Bacillales</taxon>
        <taxon>Paenibacillaceae</taxon>
        <taxon>Paenibacillus</taxon>
    </lineage>
</organism>
<dbReference type="GO" id="GO:0006729">
    <property type="term" value="P:tetrahydrobiopterin biosynthetic process"/>
    <property type="evidence" value="ECO:0007669"/>
    <property type="project" value="TreeGrafter"/>
</dbReference>
<keyword evidence="7" id="KW-1185">Reference proteome</keyword>
<dbReference type="Pfam" id="PF00106">
    <property type="entry name" value="adh_short"/>
    <property type="match status" value="1"/>
</dbReference>
<dbReference type="NCBIfam" id="NF005381">
    <property type="entry name" value="PRK06924.1"/>
    <property type="match status" value="1"/>
</dbReference>
<evidence type="ECO:0000313" key="6">
    <source>
        <dbReference type="EMBL" id="GGG68649.1"/>
    </source>
</evidence>
<comment type="caution">
    <text evidence="6">The sequence shown here is derived from an EMBL/GenBank/DDBJ whole genome shotgun (WGS) entry which is preliminary data.</text>
</comment>
<evidence type="ECO:0000256" key="2">
    <source>
        <dbReference type="ARBA" id="ARBA00006484"/>
    </source>
</evidence>